<evidence type="ECO:0000313" key="1">
    <source>
        <dbReference type="EMBL" id="GCD44247.1"/>
    </source>
</evidence>
<name>A0A401W4I6_STREY</name>
<comment type="caution">
    <text evidence="1">The sequence shown here is derived from an EMBL/GenBank/DDBJ whole genome shotgun (WGS) entry which is preliminary data.</text>
</comment>
<sequence>MSAAEGPVPGMRLLPWSQEGGKQCLLSTDGDGYVARFADDMEAAQLDMGTELLDHAGVMLGEPDASASELRFLANRLVEALHDALRVADSRGRRIPGLGGASGKGGVGRLVAAE</sequence>
<proteinExistence type="predicted"/>
<dbReference type="EMBL" id="BHZD01000001">
    <property type="protein sequence ID" value="GCD44247.1"/>
    <property type="molecule type" value="Genomic_DNA"/>
</dbReference>
<dbReference type="RefSeq" id="WP_125055164.1">
    <property type="nucleotide sequence ID" value="NZ_BHZD01000001.1"/>
</dbReference>
<reference evidence="1 2" key="1">
    <citation type="submission" date="2018-11" db="EMBL/GenBank/DDBJ databases">
        <title>Whole genome sequence of Streptomyces paromomycinus NBRC 15454(T).</title>
        <authorList>
            <person name="Komaki H."/>
            <person name="Tamura T."/>
        </authorList>
    </citation>
    <scope>NUCLEOTIDE SEQUENCE [LARGE SCALE GENOMIC DNA]</scope>
    <source>
        <strain evidence="1 2">NBRC 15454</strain>
    </source>
</reference>
<dbReference type="Proteomes" id="UP000286746">
    <property type="component" value="Unassembled WGS sequence"/>
</dbReference>
<protein>
    <submittedName>
        <fullName evidence="1">Uncharacterized protein</fullName>
    </submittedName>
</protein>
<evidence type="ECO:0000313" key="2">
    <source>
        <dbReference type="Proteomes" id="UP000286746"/>
    </source>
</evidence>
<keyword evidence="2" id="KW-1185">Reference proteome</keyword>
<dbReference type="AlphaFoldDB" id="A0A401W4I6"/>
<gene>
    <name evidence="1" type="ORF">GKJPGBOP_03939</name>
</gene>
<organism evidence="1 2">
    <name type="scientific">Streptomyces paromomycinus</name>
    <name type="common">Streptomyces rimosus subsp. paromomycinus</name>
    <dbReference type="NCBI Taxonomy" id="92743"/>
    <lineage>
        <taxon>Bacteria</taxon>
        <taxon>Bacillati</taxon>
        <taxon>Actinomycetota</taxon>
        <taxon>Actinomycetes</taxon>
        <taxon>Kitasatosporales</taxon>
        <taxon>Streptomycetaceae</taxon>
        <taxon>Streptomyces</taxon>
    </lineage>
</organism>
<accession>A0A401W4I6</accession>